<reference evidence="1" key="1">
    <citation type="submission" date="2022-06" db="EMBL/GenBank/DDBJ databases">
        <authorList>
            <person name="Legras J.-L."/>
            <person name="Devillers H."/>
            <person name="Grondin C."/>
        </authorList>
    </citation>
    <scope>NUCLEOTIDE SEQUENCE</scope>
    <source>
        <strain evidence="1">CLIB 1444</strain>
    </source>
</reference>
<sequence>MNVLKQILPPIEQPKPKQAGDGFGEDDGSNTVISPSDEKNGSIDSHNSENVEDFENLIQFLHGTYPKDLILEKIRTIPDNSLNLTDGEITYFIDKFSQYQTNLNQYQQRLQPIETVLTTLNDELSKLSESLIDLHAKSTDLSKNLQNHSNVSDKLNPIILDLIIPPDIVQSIMNSPINEDWLENLRFINDKTQLIDSIEDETLDPQLIELYKGSIAFKQLKDGLHVLIAKAIESIRDHMIKQIKLLRSSNSQSSQALQQKLLLVKDIWPFLDKYQPKLASQLQLAYLFTMKWYYTSKFSKYLYALQKLHIRYVDTTMVLNHSEEKAYFALKNWIPSSVASSTSPNPNSNGFPQTKLTFNEYLGSIDKRLEILSQNDHSMPAQIAETTPFGYWIEFIFNQWFQALIDNVMVEYVFVVEFFYQSDEKLHLVEMPKSIDEKEPFKKDWSLVVFEDIYKIGKDFVSWLITHQPLLFNNRTISQSYNRLPTGSAASTTIGSCDAFGVLLMIRMIQTYSNQLHNKFHIPVLEDHINSLYFELWPHFSKIIDLNSESLKKSIIRLTNNNLAPTIITQQYGQYLSGLLKLCNSENITGEPIVNSLSRLRNDFENTITKITNQFKNQSDKEIFLFNNYFLIVNILKNDNDQENDLVQDNINHFQLLCDAYRK</sequence>
<evidence type="ECO:0000313" key="1">
    <source>
        <dbReference type="EMBL" id="CAH6718956.1"/>
    </source>
</evidence>
<evidence type="ECO:0000313" key="2">
    <source>
        <dbReference type="Proteomes" id="UP001152531"/>
    </source>
</evidence>
<protein>
    <submittedName>
        <fullName evidence="1">Vacuolar protein sorting-associated protein 52</fullName>
    </submittedName>
</protein>
<organism evidence="1 2">
    <name type="scientific">[Candida] jaroonii</name>
    <dbReference type="NCBI Taxonomy" id="467808"/>
    <lineage>
        <taxon>Eukaryota</taxon>
        <taxon>Fungi</taxon>
        <taxon>Dikarya</taxon>
        <taxon>Ascomycota</taxon>
        <taxon>Saccharomycotina</taxon>
        <taxon>Pichiomycetes</taxon>
        <taxon>Debaryomycetaceae</taxon>
        <taxon>Yamadazyma</taxon>
    </lineage>
</organism>
<accession>A0ACA9Y2A6</accession>
<name>A0ACA9Y2A6_9ASCO</name>
<keyword evidence="2" id="KW-1185">Reference proteome</keyword>
<gene>
    <name evidence="1" type="ORF">CLIB1444_01S18250</name>
</gene>
<comment type="caution">
    <text evidence="1">The sequence shown here is derived from an EMBL/GenBank/DDBJ whole genome shotgun (WGS) entry which is preliminary data.</text>
</comment>
<dbReference type="EMBL" id="CALSDN010000001">
    <property type="protein sequence ID" value="CAH6718956.1"/>
    <property type="molecule type" value="Genomic_DNA"/>
</dbReference>
<dbReference type="Proteomes" id="UP001152531">
    <property type="component" value="Unassembled WGS sequence"/>
</dbReference>
<proteinExistence type="predicted"/>